<name>A0ABT6JBL1_9GAMM</name>
<evidence type="ECO:0000313" key="3">
    <source>
        <dbReference type="Proteomes" id="UP001156940"/>
    </source>
</evidence>
<dbReference type="Proteomes" id="UP001156940">
    <property type="component" value="Unassembled WGS sequence"/>
</dbReference>
<keyword evidence="3" id="KW-1185">Reference proteome</keyword>
<reference evidence="2 3" key="1">
    <citation type="submission" date="2023-04" db="EMBL/GenBank/DDBJ databases">
        <title>Luteimonas endophyticus RD2P54.</title>
        <authorList>
            <person name="Sun J.-Q."/>
        </authorList>
    </citation>
    <scope>NUCLEOTIDE SEQUENCE [LARGE SCALE GENOMIC DNA]</scope>
    <source>
        <strain evidence="2 3">RD2P54</strain>
    </source>
</reference>
<dbReference type="RefSeq" id="WP_280575518.1">
    <property type="nucleotide sequence ID" value="NZ_JARXRM010000043.1"/>
</dbReference>
<evidence type="ECO:0008006" key="4">
    <source>
        <dbReference type="Google" id="ProtNLM"/>
    </source>
</evidence>
<proteinExistence type="predicted"/>
<dbReference type="EMBL" id="JARXRM010000043">
    <property type="protein sequence ID" value="MDH5824220.1"/>
    <property type="molecule type" value="Genomic_DNA"/>
</dbReference>
<sequence>MEAKNVVRIALTVIMLVLWFQTDGVFSVLLGAAFVLATALIWLGPVGLGYSGAGADPKHKFEPGFEPEFVHEHIALDTKQNRLWIRDREGKEAYLKPEDIASFRTNSDFGKAAYRQRIEVEITDLEKPVRHVMFQRHDDRWRWNSERNTQEVNEWAARIKAWAGMRTIR</sequence>
<protein>
    <recommendedName>
        <fullName evidence="4">DUF4755 domain-containing protein</fullName>
    </recommendedName>
</protein>
<keyword evidence="1" id="KW-0472">Membrane</keyword>
<organism evidence="2 3">
    <name type="scientific">Luteimonas endophytica</name>
    <dbReference type="NCBI Taxonomy" id="3042023"/>
    <lineage>
        <taxon>Bacteria</taxon>
        <taxon>Pseudomonadati</taxon>
        <taxon>Pseudomonadota</taxon>
        <taxon>Gammaproteobacteria</taxon>
        <taxon>Lysobacterales</taxon>
        <taxon>Lysobacteraceae</taxon>
        <taxon>Luteimonas</taxon>
    </lineage>
</organism>
<keyword evidence="1" id="KW-0812">Transmembrane</keyword>
<comment type="caution">
    <text evidence="2">The sequence shown here is derived from an EMBL/GenBank/DDBJ whole genome shotgun (WGS) entry which is preliminary data.</text>
</comment>
<evidence type="ECO:0000313" key="2">
    <source>
        <dbReference type="EMBL" id="MDH5824220.1"/>
    </source>
</evidence>
<evidence type="ECO:0000256" key="1">
    <source>
        <dbReference type="SAM" id="Phobius"/>
    </source>
</evidence>
<accession>A0ABT6JBL1</accession>
<keyword evidence="1" id="KW-1133">Transmembrane helix</keyword>
<gene>
    <name evidence="2" type="ORF">QFW77_14660</name>
</gene>
<feature type="transmembrane region" description="Helical" evidence="1">
    <location>
        <begin position="5"/>
        <end position="22"/>
    </location>
</feature>
<feature type="transmembrane region" description="Helical" evidence="1">
    <location>
        <begin position="28"/>
        <end position="50"/>
    </location>
</feature>